<feature type="transmembrane region" description="Helical" evidence="1">
    <location>
        <begin position="76"/>
        <end position="99"/>
    </location>
</feature>
<dbReference type="EMBL" id="LT575490">
    <property type="protein sequence ID" value="SAY42662.1"/>
    <property type="molecule type" value="Genomic_DNA"/>
</dbReference>
<keyword evidence="1" id="KW-0472">Membrane</keyword>
<accession>A0A1C3HCA8</accession>
<keyword evidence="1" id="KW-1133">Transmembrane helix</keyword>
<feature type="transmembrane region" description="Helical" evidence="1">
    <location>
        <begin position="38"/>
        <end position="60"/>
    </location>
</feature>
<reference evidence="2" key="1">
    <citation type="submission" date="2016-05" db="EMBL/GenBank/DDBJ databases">
        <authorList>
            <person name="Cock P.J.A."/>
            <person name="Cock P.J.A."/>
        </authorList>
    </citation>
    <scope>NUCLEOTIDE SEQUENCE</scope>
    <source>
        <strain evidence="2">PWN146_assembly</strain>
    </source>
</reference>
<dbReference type="AlphaFoldDB" id="A0A1C3HCA8"/>
<organism evidence="2">
    <name type="scientific">Serratia marcescens</name>
    <dbReference type="NCBI Taxonomy" id="615"/>
    <lineage>
        <taxon>Bacteria</taxon>
        <taxon>Pseudomonadati</taxon>
        <taxon>Pseudomonadota</taxon>
        <taxon>Gammaproteobacteria</taxon>
        <taxon>Enterobacterales</taxon>
        <taxon>Yersiniaceae</taxon>
        <taxon>Serratia</taxon>
    </lineage>
</organism>
<sequence length="169" mass="19009">MKKYSYPFLFAATISFLIVVFLFIVWKREIYQITFLRVSTNRCMIVSAMVLSLFISLYFINKGAVKSNKYIDYLKFYGGACVSLLFIFLIPIITITYLVPGETSSYTIHYSYASGSYKSCSGADVDDPDLGTNIRICYPGGNYESDRVIFVQKRSNALGAVVLHATTSP</sequence>
<feature type="transmembrane region" description="Helical" evidence="1">
    <location>
        <begin position="6"/>
        <end position="26"/>
    </location>
</feature>
<evidence type="ECO:0008006" key="3">
    <source>
        <dbReference type="Google" id="ProtNLM"/>
    </source>
</evidence>
<protein>
    <recommendedName>
        <fullName evidence="3">Transmembrane protein</fullName>
    </recommendedName>
</protein>
<proteinExistence type="predicted"/>
<evidence type="ECO:0000256" key="1">
    <source>
        <dbReference type="SAM" id="Phobius"/>
    </source>
</evidence>
<gene>
    <name evidence="2" type="ORF">PWN146_01346</name>
</gene>
<evidence type="ECO:0000313" key="2">
    <source>
        <dbReference type="EMBL" id="SAY42662.1"/>
    </source>
</evidence>
<keyword evidence="1" id="KW-0812">Transmembrane</keyword>
<name>A0A1C3HCA8_SERMA</name>